<reference evidence="1 2" key="1">
    <citation type="submission" date="2020-08" db="EMBL/GenBank/DDBJ databases">
        <title>Sequencing the genomes of 1000 actinobacteria strains.</title>
        <authorList>
            <person name="Klenk H.-P."/>
        </authorList>
    </citation>
    <scope>NUCLEOTIDE SEQUENCE [LARGE SCALE GENOMIC DNA]</scope>
    <source>
        <strain evidence="1 2">DSM 40084</strain>
    </source>
</reference>
<keyword evidence="2" id="KW-1185">Reference proteome</keyword>
<evidence type="ECO:0000313" key="2">
    <source>
        <dbReference type="Proteomes" id="UP000590647"/>
    </source>
</evidence>
<gene>
    <name evidence="1" type="ORF">HDA41_003053</name>
</gene>
<accession>A0A7W9LT34</accession>
<dbReference type="AlphaFoldDB" id="A0A7W9LT34"/>
<protein>
    <submittedName>
        <fullName evidence="1">Uncharacterized protein</fullName>
    </submittedName>
</protein>
<comment type="caution">
    <text evidence="1">The sequence shown here is derived from an EMBL/GenBank/DDBJ whole genome shotgun (WGS) entry which is preliminary data.</text>
</comment>
<organism evidence="1 2">
    <name type="scientific">Streptomyces caelestis</name>
    <dbReference type="NCBI Taxonomy" id="36816"/>
    <lineage>
        <taxon>Bacteria</taxon>
        <taxon>Bacillati</taxon>
        <taxon>Actinomycetota</taxon>
        <taxon>Actinomycetes</taxon>
        <taxon>Kitasatosporales</taxon>
        <taxon>Streptomycetaceae</taxon>
        <taxon>Streptomyces</taxon>
    </lineage>
</organism>
<dbReference type="EMBL" id="JACHNE010000001">
    <property type="protein sequence ID" value="MBB5795089.1"/>
    <property type="molecule type" value="Genomic_DNA"/>
</dbReference>
<name>A0A7W9LT34_9ACTN</name>
<sequence>MHRCGVFDDEVLTGCEEIMRKVCEDFEVV</sequence>
<dbReference type="Proteomes" id="UP000590647">
    <property type="component" value="Unassembled WGS sequence"/>
</dbReference>
<evidence type="ECO:0000313" key="1">
    <source>
        <dbReference type="EMBL" id="MBB5795089.1"/>
    </source>
</evidence>
<proteinExistence type="predicted"/>